<dbReference type="GO" id="GO:0046872">
    <property type="term" value="F:metal ion binding"/>
    <property type="evidence" value="ECO:0007669"/>
    <property type="project" value="UniProtKB-KW"/>
</dbReference>
<evidence type="ECO:0000313" key="10">
    <source>
        <dbReference type="Proteomes" id="UP000314982"/>
    </source>
</evidence>
<dbReference type="GeneTree" id="ENSGT00950000183011"/>
<reference evidence="9" key="3">
    <citation type="submission" date="2025-09" db="UniProtKB">
        <authorList>
            <consortium name="Ensembl"/>
        </authorList>
    </citation>
    <scope>IDENTIFICATION</scope>
</reference>
<dbReference type="InterPro" id="IPR032466">
    <property type="entry name" value="Metal_Hydrolase"/>
</dbReference>
<accession>A0A4W5KL90</accession>
<keyword evidence="6" id="KW-0378">Hydrolase</keyword>
<proteinExistence type="inferred from homology"/>
<evidence type="ECO:0000256" key="8">
    <source>
        <dbReference type="ARBA" id="ARBA00023080"/>
    </source>
</evidence>
<dbReference type="Gene3D" id="3.20.20.140">
    <property type="entry name" value="Metal-dependent hydrolases"/>
    <property type="match status" value="2"/>
</dbReference>
<dbReference type="GO" id="GO:0005829">
    <property type="term" value="C:cytosol"/>
    <property type="evidence" value="ECO:0007669"/>
    <property type="project" value="TreeGrafter"/>
</dbReference>
<keyword evidence="8" id="KW-0546">Nucleotide metabolism</keyword>
<dbReference type="Ensembl" id="ENSHHUT00000017879.1">
    <property type="protein sequence ID" value="ENSHHUP00000017247.1"/>
    <property type="gene ID" value="ENSHHUG00000010725.1"/>
</dbReference>
<reference evidence="9" key="2">
    <citation type="submission" date="2025-08" db="UniProtKB">
        <authorList>
            <consortium name="Ensembl"/>
        </authorList>
    </citation>
    <scope>IDENTIFICATION</scope>
</reference>
<dbReference type="Proteomes" id="UP000314982">
    <property type="component" value="Unassembled WGS sequence"/>
</dbReference>
<evidence type="ECO:0000256" key="3">
    <source>
        <dbReference type="ARBA" id="ARBA00006676"/>
    </source>
</evidence>
<dbReference type="EC" id="3.5.4.6" evidence="4"/>
<dbReference type="GO" id="GO:0032264">
    <property type="term" value="P:IMP salvage"/>
    <property type="evidence" value="ECO:0007669"/>
    <property type="project" value="UniProtKB-UniPathway"/>
</dbReference>
<comment type="similarity">
    <text evidence="3">Belongs to the metallo-dependent hydrolases superfamily. Adenosine and AMP deaminases family.</text>
</comment>
<dbReference type="PANTHER" id="PTHR11359:SF3">
    <property type="entry name" value="AMP DEAMINASE 2"/>
    <property type="match status" value="1"/>
</dbReference>
<dbReference type="AlphaFoldDB" id="A0A4W5KL90"/>
<dbReference type="PANTHER" id="PTHR11359">
    <property type="entry name" value="AMP DEAMINASE"/>
    <property type="match status" value="1"/>
</dbReference>
<dbReference type="SUPFAM" id="SSF51556">
    <property type="entry name" value="Metallo-dependent hydrolases"/>
    <property type="match status" value="1"/>
</dbReference>
<comment type="cofactor">
    <cofactor evidence="1">
        <name>Zn(2+)</name>
        <dbReference type="ChEBI" id="CHEBI:29105"/>
    </cofactor>
</comment>
<dbReference type="Gene3D" id="4.10.800.20">
    <property type="match status" value="1"/>
</dbReference>
<evidence type="ECO:0000256" key="5">
    <source>
        <dbReference type="ARBA" id="ARBA00022723"/>
    </source>
</evidence>
<keyword evidence="10" id="KW-1185">Reference proteome</keyword>
<keyword evidence="5" id="KW-0479">Metal-binding</keyword>
<keyword evidence="7" id="KW-0862">Zinc</keyword>
<evidence type="ECO:0000313" key="9">
    <source>
        <dbReference type="Ensembl" id="ENSHHUP00000017247.1"/>
    </source>
</evidence>
<evidence type="ECO:0000256" key="6">
    <source>
        <dbReference type="ARBA" id="ARBA00022801"/>
    </source>
</evidence>
<sequence>MSTELELPYPDLQDYINDMNVMMALIINGPVKSFCYRRLQYLSSKFQMHILLNEMKELAAQKKVPHRDFYNIRKVDTHIHAASCMNQKHLLRFIKRAMKKYPGEIVHVERGKGQTLMEVFESMNLTAFDLSVDTLDMHADRNTFHRFDKFNAKYNPIGESILREIFIKTDNHVEGKYFGHIIKEVMADLEESKYQNVELRVSVCGRCRDEWDKLAQWAVKHQVYSNNVRWLVQVPRLFDVYHTKKQLCNFQELLDNIFMPLFEVTIDPARHCELHLFLQHVVGFDSVDDESKPEHHCFNMESPLPVNWTVEDNPPYAYYLYYMYANMAVLNHLRFIVSENISHGLLLRKAPVLQYLYYLAQIGIAMSPLSNNSLFLSYHRNPLPEYLSRGLMVSLSTDDPLQFHFTKEPLMEEYSIAAQVWKLSSCDMCELARNSVLMSGFSHKVPLPLLFRAISFLYMT</sequence>
<dbReference type="InterPro" id="IPR006650">
    <property type="entry name" value="A/AMP_deam_AS"/>
</dbReference>
<evidence type="ECO:0000256" key="4">
    <source>
        <dbReference type="ARBA" id="ARBA00012775"/>
    </source>
</evidence>
<evidence type="ECO:0000256" key="1">
    <source>
        <dbReference type="ARBA" id="ARBA00001947"/>
    </source>
</evidence>
<evidence type="ECO:0000256" key="2">
    <source>
        <dbReference type="ARBA" id="ARBA00004955"/>
    </source>
</evidence>
<dbReference type="GO" id="GO:0003876">
    <property type="term" value="F:AMP deaminase activity"/>
    <property type="evidence" value="ECO:0007669"/>
    <property type="project" value="UniProtKB-EC"/>
</dbReference>
<organism evidence="9 10">
    <name type="scientific">Hucho hucho</name>
    <name type="common">huchen</name>
    <dbReference type="NCBI Taxonomy" id="62062"/>
    <lineage>
        <taxon>Eukaryota</taxon>
        <taxon>Metazoa</taxon>
        <taxon>Chordata</taxon>
        <taxon>Craniata</taxon>
        <taxon>Vertebrata</taxon>
        <taxon>Euteleostomi</taxon>
        <taxon>Actinopterygii</taxon>
        <taxon>Neopterygii</taxon>
        <taxon>Teleostei</taxon>
        <taxon>Protacanthopterygii</taxon>
        <taxon>Salmoniformes</taxon>
        <taxon>Salmonidae</taxon>
        <taxon>Salmoninae</taxon>
        <taxon>Hucho</taxon>
    </lineage>
</organism>
<dbReference type="FunFam" id="4.10.800.20:FF:000001">
    <property type="entry name" value="AMP deaminase"/>
    <property type="match status" value="1"/>
</dbReference>
<name>A0A4W5KL90_9TELE</name>
<dbReference type="PROSITE" id="PS00485">
    <property type="entry name" value="A_DEAMINASE"/>
    <property type="match status" value="1"/>
</dbReference>
<comment type="pathway">
    <text evidence="2">Purine metabolism; IMP biosynthesis via salvage pathway; IMP from AMP: step 1/1.</text>
</comment>
<dbReference type="GO" id="GO:0046033">
    <property type="term" value="P:AMP metabolic process"/>
    <property type="evidence" value="ECO:0007669"/>
    <property type="project" value="TreeGrafter"/>
</dbReference>
<evidence type="ECO:0000256" key="7">
    <source>
        <dbReference type="ARBA" id="ARBA00022833"/>
    </source>
</evidence>
<dbReference type="InterPro" id="IPR006329">
    <property type="entry name" value="AMPD"/>
</dbReference>
<dbReference type="Pfam" id="PF19326">
    <property type="entry name" value="AMP_deaminase"/>
    <property type="match status" value="2"/>
</dbReference>
<protein>
    <recommendedName>
        <fullName evidence="4">AMP deaminase</fullName>
        <ecNumber evidence="4">3.5.4.6</ecNumber>
    </recommendedName>
</protein>
<reference evidence="10" key="1">
    <citation type="submission" date="2018-06" db="EMBL/GenBank/DDBJ databases">
        <title>Genome assembly of Danube salmon.</title>
        <authorList>
            <person name="Macqueen D.J."/>
            <person name="Gundappa M.K."/>
        </authorList>
    </citation>
    <scope>NUCLEOTIDE SEQUENCE [LARGE SCALE GENOMIC DNA]</scope>
</reference>
<dbReference type="UniPathway" id="UPA00591">
    <property type="reaction ID" value="UER00663"/>
</dbReference>